<name>A0A8U0SXF7_MUSPF</name>
<keyword evidence="2" id="KW-1185">Reference proteome</keyword>
<feature type="region of interest" description="Disordered" evidence="1">
    <location>
        <begin position="140"/>
        <end position="161"/>
    </location>
</feature>
<gene>
    <name evidence="3" type="primary">LOC101693851</name>
</gene>
<proteinExistence type="predicted"/>
<organism evidence="2 3">
    <name type="scientific">Mustela putorius furo</name>
    <name type="common">European domestic ferret</name>
    <name type="synonym">Mustela furo</name>
    <dbReference type="NCBI Taxonomy" id="9669"/>
    <lineage>
        <taxon>Eukaryota</taxon>
        <taxon>Metazoa</taxon>
        <taxon>Chordata</taxon>
        <taxon>Craniata</taxon>
        <taxon>Vertebrata</taxon>
        <taxon>Euteleostomi</taxon>
        <taxon>Mammalia</taxon>
        <taxon>Eutheria</taxon>
        <taxon>Laurasiatheria</taxon>
        <taxon>Carnivora</taxon>
        <taxon>Caniformia</taxon>
        <taxon>Musteloidea</taxon>
        <taxon>Mustelidae</taxon>
        <taxon>Mustelinae</taxon>
        <taxon>Mustela</taxon>
    </lineage>
</organism>
<protein>
    <submittedName>
        <fullName evidence="3">Uncharacterized protein LOC101693851</fullName>
    </submittedName>
</protein>
<dbReference type="GeneID" id="101693851"/>
<dbReference type="AlphaFoldDB" id="A0A8U0SXF7"/>
<evidence type="ECO:0000313" key="2">
    <source>
        <dbReference type="Proteomes" id="UP000000715"/>
    </source>
</evidence>
<dbReference type="KEGG" id="mpuf:101693851"/>
<evidence type="ECO:0000256" key="1">
    <source>
        <dbReference type="SAM" id="MobiDB-lite"/>
    </source>
</evidence>
<dbReference type="Proteomes" id="UP000000715">
    <property type="component" value="Unplaced"/>
</dbReference>
<sequence>MLPCAFPDAHCQRSPRNLLKAWVGLPPQMLGLCRAGSHVTLGPGIGQSELPLGSPGKKVTCRLSHLGPLCLPVIGTAVPWPMLRHLPLPRFLPASLFSVRAHSTPEMLPECPEQPPWQWLDSQGLLPPPVPRKLAQAVQHTSGFWPGPPGSPSNPQGPGAEEVRRVEWALEAGADPPARVIGRVGPVTCPGFPASPAKQSRSSDPIPQCGEPPRKEHPSGWRQGPDRPVLFPPPRVWTLSSWGPFFSQCSACVLSNKAWCRRTLACAVCLFPSPPGP</sequence>
<evidence type="ECO:0000313" key="3">
    <source>
        <dbReference type="RefSeq" id="XP_004757076.1"/>
    </source>
</evidence>
<accession>A0A8U0SXF7</accession>
<reference evidence="3" key="1">
    <citation type="submission" date="2025-08" db="UniProtKB">
        <authorList>
            <consortium name="RefSeq"/>
        </authorList>
    </citation>
    <scope>IDENTIFICATION</scope>
    <source>
        <tissue evidence="3">Brain</tissue>
    </source>
</reference>
<dbReference type="RefSeq" id="XP_004757076.1">
    <property type="nucleotide sequence ID" value="XM_004757019.3"/>
</dbReference>
<feature type="region of interest" description="Disordered" evidence="1">
    <location>
        <begin position="191"/>
        <end position="227"/>
    </location>
</feature>